<dbReference type="OrthoDB" id="10550062at2759"/>
<feature type="region of interest" description="Disordered" evidence="1">
    <location>
        <begin position="78"/>
        <end position="156"/>
    </location>
</feature>
<dbReference type="AlphaFoldDB" id="A0A8H3ZK53"/>
<evidence type="ECO:0000313" key="4">
    <source>
        <dbReference type="Proteomes" id="UP000490939"/>
    </source>
</evidence>
<proteinExistence type="predicted"/>
<comment type="caution">
    <text evidence="3">The sequence shown here is derived from an EMBL/GenBank/DDBJ whole genome shotgun (WGS) entry which is preliminary data.</text>
</comment>
<name>A0A8H3ZK53_VENIN</name>
<evidence type="ECO:0000313" key="2">
    <source>
        <dbReference type="EMBL" id="KAE9975040.1"/>
    </source>
</evidence>
<feature type="compositionally biased region" description="Polar residues" evidence="1">
    <location>
        <begin position="129"/>
        <end position="141"/>
    </location>
</feature>
<organism evidence="3 4">
    <name type="scientific">Venturia inaequalis</name>
    <name type="common">Apple scab fungus</name>
    <dbReference type="NCBI Taxonomy" id="5025"/>
    <lineage>
        <taxon>Eukaryota</taxon>
        <taxon>Fungi</taxon>
        <taxon>Dikarya</taxon>
        <taxon>Ascomycota</taxon>
        <taxon>Pezizomycotina</taxon>
        <taxon>Dothideomycetes</taxon>
        <taxon>Pleosporomycetidae</taxon>
        <taxon>Venturiales</taxon>
        <taxon>Venturiaceae</taxon>
        <taxon>Venturia</taxon>
    </lineage>
</organism>
<evidence type="ECO:0000313" key="3">
    <source>
        <dbReference type="EMBL" id="KAE9994796.1"/>
    </source>
</evidence>
<gene>
    <name evidence="2" type="ORF">BLS_002782</name>
    <name evidence="3" type="ORF">EG327_000009</name>
</gene>
<keyword evidence="4" id="KW-1185">Reference proteome</keyword>
<feature type="compositionally biased region" description="Acidic residues" evidence="1">
    <location>
        <begin position="78"/>
        <end position="124"/>
    </location>
</feature>
<sequence>MTCSTAIALRNQAHNFLRLALDSDDRSVREKYLNAAREALAERELAIERSRLDNFEDIHINFPEAGLMSENASQISIEDDEVEGEESDENEESDSAEEQGDGESEEDQEWGENDDEESEEEEWDVNNGKNSSKCPSPSTHYFANGPGKNEPDLITPGTRIGLPAQETIQVSNLEVRVYARMMELFEIESRHRLNICNSEYALQQARYDFAQLNMSKQVSDSTQISA</sequence>
<accession>A0A8H3ZK53</accession>
<evidence type="ECO:0000256" key="1">
    <source>
        <dbReference type="SAM" id="MobiDB-lite"/>
    </source>
</evidence>
<dbReference type="EMBL" id="WNWR01000001">
    <property type="protein sequence ID" value="KAE9994796.1"/>
    <property type="molecule type" value="Genomic_DNA"/>
</dbReference>
<protein>
    <submittedName>
        <fullName evidence="3">Uncharacterized protein</fullName>
    </submittedName>
</protein>
<dbReference type="EMBL" id="WNWQ01000188">
    <property type="protein sequence ID" value="KAE9975040.1"/>
    <property type="molecule type" value="Genomic_DNA"/>
</dbReference>
<dbReference type="Proteomes" id="UP000433883">
    <property type="component" value="Unassembled WGS sequence"/>
</dbReference>
<dbReference type="Proteomes" id="UP000490939">
    <property type="component" value="Unassembled WGS sequence"/>
</dbReference>
<reference evidence="3 4" key="1">
    <citation type="submission" date="2019-07" db="EMBL/GenBank/DDBJ databases">
        <title>Venturia inaequalis Genome Resource.</title>
        <authorList>
            <person name="Lichtner F.J."/>
        </authorList>
    </citation>
    <scope>NUCLEOTIDE SEQUENCE [LARGE SCALE GENOMIC DNA]</scope>
    <source>
        <strain evidence="2">Bline_iso_100314</strain>
        <strain evidence="3 4">DMI_063113</strain>
    </source>
</reference>